<dbReference type="GO" id="GO:0003677">
    <property type="term" value="F:DNA binding"/>
    <property type="evidence" value="ECO:0007669"/>
    <property type="project" value="UniProtKB-KW"/>
</dbReference>
<dbReference type="EMBL" id="CYZT01000126">
    <property type="protein sequence ID" value="CUO61635.1"/>
    <property type="molecule type" value="Genomic_DNA"/>
</dbReference>
<evidence type="ECO:0000259" key="5">
    <source>
        <dbReference type="Pfam" id="PF01420"/>
    </source>
</evidence>
<dbReference type="Gene3D" id="3.90.220.20">
    <property type="entry name" value="DNA methylase specificity domains"/>
    <property type="match status" value="2"/>
</dbReference>
<evidence type="ECO:0000256" key="2">
    <source>
        <dbReference type="ARBA" id="ARBA00022747"/>
    </source>
</evidence>
<name>A0A174GMG3_FLAPL</name>
<evidence type="ECO:0000256" key="4">
    <source>
        <dbReference type="ARBA" id="ARBA00038652"/>
    </source>
</evidence>
<protein>
    <submittedName>
        <fullName evidence="6">Type I restriction enzyme EcoKI specificity protein</fullName>
    </submittedName>
</protein>
<dbReference type="PANTHER" id="PTHR43140:SF1">
    <property type="entry name" value="TYPE I RESTRICTION ENZYME ECOKI SPECIFICITY SUBUNIT"/>
    <property type="match status" value="1"/>
</dbReference>
<comment type="subunit">
    <text evidence="4">The methyltransferase is composed of M and S polypeptides.</text>
</comment>
<dbReference type="Pfam" id="PF01420">
    <property type="entry name" value="Methylase_S"/>
    <property type="match status" value="2"/>
</dbReference>
<keyword evidence="3" id="KW-0238">DNA-binding</keyword>
<evidence type="ECO:0000256" key="3">
    <source>
        <dbReference type="ARBA" id="ARBA00023125"/>
    </source>
</evidence>
<sequence>MWVLDLEDIEKGGRLLEQKTVEERKAVGDKTFFDSGDILYSKLRPYLLKILVAPDCGICTPEIVPFKVFGKLDPEYVVAFLKCPYVDGVINSVTYGVKMPRVGTETMTELLVPIPPLSEQKRIVEKLNEVTPFTDSYAEAYVRAAELNQQFPDLLKKSILQEAVQGKLVPQDPDDEPASVLLERIRAEKEQLIKAGKIKRDKHESVIFRRDNSHYEKRGSEEVCIDDEIPFEIPENWCWARMGSCLDVRDGTHDTPKYVLEGIPLVTSKNLCNGKIDFSTAKFISREDHLAISLRSKVDAGDIMYAMIGSIGNPVLYNGNAEFSIKNMALFKKIANGLDMEYVYWFLYLSQDTMKKFASGGVQSFVSLGYLRNYWTPVPPIQEQHRIVTAIKQILPKISTL</sequence>
<dbReference type="InterPro" id="IPR000055">
    <property type="entry name" value="Restrct_endonuc_typeI_TRD"/>
</dbReference>
<reference evidence="6 7" key="1">
    <citation type="submission" date="2015-09" db="EMBL/GenBank/DDBJ databases">
        <authorList>
            <consortium name="Pathogen Informatics"/>
        </authorList>
    </citation>
    <scope>NUCLEOTIDE SEQUENCE [LARGE SCALE GENOMIC DNA]</scope>
    <source>
        <strain evidence="6 7">2789STDY5608854</strain>
    </source>
</reference>
<dbReference type="Proteomes" id="UP000095746">
    <property type="component" value="Unassembled WGS sequence"/>
</dbReference>
<evidence type="ECO:0000313" key="7">
    <source>
        <dbReference type="Proteomes" id="UP000095746"/>
    </source>
</evidence>
<dbReference type="CDD" id="cd17246">
    <property type="entry name" value="RMtype1_S_SonII-TRD2-CR2_like"/>
    <property type="match status" value="1"/>
</dbReference>
<dbReference type="GO" id="GO:0009307">
    <property type="term" value="P:DNA restriction-modification system"/>
    <property type="evidence" value="ECO:0007669"/>
    <property type="project" value="UniProtKB-KW"/>
</dbReference>
<evidence type="ECO:0000256" key="1">
    <source>
        <dbReference type="ARBA" id="ARBA00010923"/>
    </source>
</evidence>
<dbReference type="InterPro" id="IPR044946">
    <property type="entry name" value="Restrct_endonuc_typeI_TRD_sf"/>
</dbReference>
<dbReference type="SUPFAM" id="SSF116734">
    <property type="entry name" value="DNA methylase specificity domain"/>
    <property type="match status" value="2"/>
</dbReference>
<comment type="similarity">
    <text evidence="1">Belongs to the type-I restriction system S methylase family.</text>
</comment>
<organism evidence="6 7">
    <name type="scientific">Flavonifractor plautii</name>
    <name type="common">Fusobacterium plautii</name>
    <dbReference type="NCBI Taxonomy" id="292800"/>
    <lineage>
        <taxon>Bacteria</taxon>
        <taxon>Bacillati</taxon>
        <taxon>Bacillota</taxon>
        <taxon>Clostridia</taxon>
        <taxon>Eubacteriales</taxon>
        <taxon>Oscillospiraceae</taxon>
        <taxon>Flavonifractor</taxon>
    </lineage>
</organism>
<dbReference type="PANTHER" id="PTHR43140">
    <property type="entry name" value="TYPE-1 RESTRICTION ENZYME ECOKI SPECIFICITY PROTEIN"/>
    <property type="match status" value="1"/>
</dbReference>
<gene>
    <name evidence="6" type="primary">hsdS</name>
    <name evidence="6" type="ORF">ERS852411_01851</name>
</gene>
<feature type="domain" description="Type I restriction modification DNA specificity" evidence="5">
    <location>
        <begin position="90"/>
        <end position="131"/>
    </location>
</feature>
<dbReference type="AlphaFoldDB" id="A0A174GMG3"/>
<dbReference type="InterPro" id="IPR051212">
    <property type="entry name" value="Type-I_RE_S_subunit"/>
</dbReference>
<keyword evidence="2" id="KW-0680">Restriction system</keyword>
<evidence type="ECO:0000313" key="6">
    <source>
        <dbReference type="EMBL" id="CUO61635.1"/>
    </source>
</evidence>
<feature type="domain" description="Type I restriction modification DNA specificity" evidence="5">
    <location>
        <begin position="273"/>
        <end position="395"/>
    </location>
</feature>
<accession>A0A174GMG3</accession>
<proteinExistence type="inferred from homology"/>